<keyword evidence="4 7" id="KW-0805">Transcription regulation</keyword>
<dbReference type="PANTHER" id="PTHR34471">
    <property type="entry name" value="ARGININE REPRESSOR"/>
    <property type="match status" value="1"/>
</dbReference>
<reference evidence="10" key="2">
    <citation type="submission" date="2021-04" db="EMBL/GenBank/DDBJ databases">
        <authorList>
            <person name="Gilroy R."/>
        </authorList>
    </citation>
    <scope>NUCLEOTIDE SEQUENCE</scope>
    <source>
        <strain evidence="10">ChiHejej3B27-2180</strain>
    </source>
</reference>
<evidence type="ECO:0000256" key="7">
    <source>
        <dbReference type="HAMAP-Rule" id="MF_00173"/>
    </source>
</evidence>
<dbReference type="InterPro" id="IPR020900">
    <property type="entry name" value="Arg_repress_DNA-bd"/>
</dbReference>
<dbReference type="PANTHER" id="PTHR34471:SF1">
    <property type="entry name" value="ARGININE REPRESSOR"/>
    <property type="match status" value="1"/>
</dbReference>
<dbReference type="GO" id="GO:0003700">
    <property type="term" value="F:DNA-binding transcription factor activity"/>
    <property type="evidence" value="ECO:0007669"/>
    <property type="project" value="UniProtKB-UniRule"/>
</dbReference>
<evidence type="ECO:0000256" key="3">
    <source>
        <dbReference type="ARBA" id="ARBA00022490"/>
    </source>
</evidence>
<dbReference type="EMBL" id="DXGK01000101">
    <property type="protein sequence ID" value="HIW70684.1"/>
    <property type="molecule type" value="Genomic_DNA"/>
</dbReference>
<evidence type="ECO:0000259" key="9">
    <source>
        <dbReference type="Pfam" id="PF02863"/>
    </source>
</evidence>
<dbReference type="HAMAP" id="MF_00173">
    <property type="entry name" value="Arg_repressor"/>
    <property type="match status" value="1"/>
</dbReference>
<reference evidence="10" key="1">
    <citation type="journal article" date="2021" name="PeerJ">
        <title>Extensive microbial diversity within the chicken gut microbiome revealed by metagenomics and culture.</title>
        <authorList>
            <person name="Gilroy R."/>
            <person name="Ravi A."/>
            <person name="Getino M."/>
            <person name="Pursley I."/>
            <person name="Horton D.L."/>
            <person name="Alikhan N.F."/>
            <person name="Baker D."/>
            <person name="Gharbi K."/>
            <person name="Hall N."/>
            <person name="Watson M."/>
            <person name="Adriaenssens E.M."/>
            <person name="Foster-Nyarko E."/>
            <person name="Jarju S."/>
            <person name="Secka A."/>
            <person name="Antonio M."/>
            <person name="Oren A."/>
            <person name="Chaudhuri R.R."/>
            <person name="La Ragione R."/>
            <person name="Hildebrand F."/>
            <person name="Pallen M.J."/>
        </authorList>
    </citation>
    <scope>NUCLEOTIDE SEQUENCE</scope>
    <source>
        <strain evidence="10">ChiHejej3B27-2180</strain>
    </source>
</reference>
<keyword evidence="7" id="KW-0028">Amino-acid biosynthesis</keyword>
<evidence type="ECO:0000256" key="4">
    <source>
        <dbReference type="ARBA" id="ARBA00023015"/>
    </source>
</evidence>
<evidence type="ECO:0000313" key="11">
    <source>
        <dbReference type="Proteomes" id="UP000886878"/>
    </source>
</evidence>
<dbReference type="GO" id="GO:0034618">
    <property type="term" value="F:arginine binding"/>
    <property type="evidence" value="ECO:0007669"/>
    <property type="project" value="InterPro"/>
</dbReference>
<keyword evidence="7" id="KW-0678">Repressor</keyword>
<protein>
    <recommendedName>
        <fullName evidence="7">Arginine repressor</fullName>
    </recommendedName>
</protein>
<dbReference type="GO" id="GO:0003677">
    <property type="term" value="F:DNA binding"/>
    <property type="evidence" value="ECO:0007669"/>
    <property type="project" value="UniProtKB-KW"/>
</dbReference>
<keyword evidence="3 7" id="KW-0963">Cytoplasm</keyword>
<comment type="caution">
    <text evidence="10">The sequence shown here is derived from an EMBL/GenBank/DDBJ whole genome shotgun (WGS) entry which is preliminary data.</text>
</comment>
<dbReference type="InterPro" id="IPR036390">
    <property type="entry name" value="WH_DNA-bd_sf"/>
</dbReference>
<comment type="subcellular location">
    <subcellularLocation>
        <location evidence="1 7">Cytoplasm</location>
    </subcellularLocation>
</comment>
<dbReference type="Gene3D" id="3.30.1360.40">
    <property type="match status" value="1"/>
</dbReference>
<name>A0A9D1QQF1_9LACO</name>
<dbReference type="InterPro" id="IPR020899">
    <property type="entry name" value="Arg_repress_C"/>
</dbReference>
<dbReference type="GO" id="GO:1900079">
    <property type="term" value="P:regulation of arginine biosynthetic process"/>
    <property type="evidence" value="ECO:0007669"/>
    <property type="project" value="UniProtKB-UniRule"/>
</dbReference>
<comment type="function">
    <text evidence="7">Regulates arginine biosynthesis genes.</text>
</comment>
<dbReference type="SUPFAM" id="SSF46785">
    <property type="entry name" value="Winged helix' DNA-binding domain"/>
    <property type="match status" value="1"/>
</dbReference>
<dbReference type="GO" id="GO:0051259">
    <property type="term" value="P:protein complex oligomerization"/>
    <property type="evidence" value="ECO:0007669"/>
    <property type="project" value="InterPro"/>
</dbReference>
<sequence length="153" mass="16798">MDRKARRKLILHLIQEQPVATQEQLLSLLKEQGVSATQATISRDIHALNIVKTTADGQTRYTQLHNEGQSQNEELYAAIHDNVEEASTVQFINVLKTTPDSSYATVLAGLFDDAKLPQVAGTVAGNDTLIIICHSPAAAEAVGRLVNEHRRNF</sequence>
<feature type="domain" description="Arginine repressor DNA-binding" evidence="8">
    <location>
        <begin position="1"/>
        <end position="67"/>
    </location>
</feature>
<evidence type="ECO:0000256" key="2">
    <source>
        <dbReference type="ARBA" id="ARBA00008316"/>
    </source>
</evidence>
<keyword evidence="6 7" id="KW-0804">Transcription</keyword>
<evidence type="ECO:0000256" key="5">
    <source>
        <dbReference type="ARBA" id="ARBA00023125"/>
    </source>
</evidence>
<comment type="pathway">
    <text evidence="7">Amino-acid biosynthesis; L-arginine biosynthesis [regulation].</text>
</comment>
<dbReference type="SUPFAM" id="SSF55252">
    <property type="entry name" value="C-terminal domain of arginine repressor"/>
    <property type="match status" value="1"/>
</dbReference>
<evidence type="ECO:0000256" key="6">
    <source>
        <dbReference type="ARBA" id="ARBA00023163"/>
    </source>
</evidence>
<dbReference type="AlphaFoldDB" id="A0A9D1QQF1"/>
<dbReference type="Gene3D" id="1.10.10.10">
    <property type="entry name" value="Winged helix-like DNA-binding domain superfamily/Winged helix DNA-binding domain"/>
    <property type="match status" value="1"/>
</dbReference>
<dbReference type="InterPro" id="IPR036388">
    <property type="entry name" value="WH-like_DNA-bd_sf"/>
</dbReference>
<dbReference type="Proteomes" id="UP000886878">
    <property type="component" value="Unassembled WGS sequence"/>
</dbReference>
<keyword evidence="7" id="KW-0055">Arginine biosynthesis</keyword>
<evidence type="ECO:0000256" key="1">
    <source>
        <dbReference type="ARBA" id="ARBA00004496"/>
    </source>
</evidence>
<accession>A0A9D1QQF1</accession>
<dbReference type="Pfam" id="PF01316">
    <property type="entry name" value="Arg_repressor"/>
    <property type="match status" value="1"/>
</dbReference>
<dbReference type="Pfam" id="PF02863">
    <property type="entry name" value="Arg_repressor_C"/>
    <property type="match status" value="1"/>
</dbReference>
<comment type="similarity">
    <text evidence="2 7">Belongs to the ArgR family.</text>
</comment>
<dbReference type="PRINTS" id="PR01467">
    <property type="entry name" value="ARGREPRESSOR"/>
</dbReference>
<evidence type="ECO:0000313" key="10">
    <source>
        <dbReference type="EMBL" id="HIW70684.1"/>
    </source>
</evidence>
<gene>
    <name evidence="7" type="primary">argR</name>
    <name evidence="10" type="ORF">H9876_04870</name>
</gene>
<dbReference type="InterPro" id="IPR001669">
    <property type="entry name" value="Arg_repress"/>
</dbReference>
<keyword evidence="5 7" id="KW-0238">DNA-binding</keyword>
<organism evidence="10 11">
    <name type="scientific">Candidatus Limosilactobacillus merdipullorum</name>
    <dbReference type="NCBI Taxonomy" id="2838653"/>
    <lineage>
        <taxon>Bacteria</taxon>
        <taxon>Bacillati</taxon>
        <taxon>Bacillota</taxon>
        <taxon>Bacilli</taxon>
        <taxon>Lactobacillales</taxon>
        <taxon>Lactobacillaceae</taxon>
        <taxon>Limosilactobacillus</taxon>
    </lineage>
</organism>
<dbReference type="GO" id="GO:0006526">
    <property type="term" value="P:L-arginine biosynthetic process"/>
    <property type="evidence" value="ECO:0007669"/>
    <property type="project" value="UniProtKB-KW"/>
</dbReference>
<feature type="domain" description="Arginine repressor C-terminal" evidence="9">
    <location>
        <begin position="80"/>
        <end position="143"/>
    </location>
</feature>
<dbReference type="GO" id="GO:0005737">
    <property type="term" value="C:cytoplasm"/>
    <property type="evidence" value="ECO:0007669"/>
    <property type="project" value="UniProtKB-SubCell"/>
</dbReference>
<dbReference type="InterPro" id="IPR036251">
    <property type="entry name" value="Arg_repress_C_sf"/>
</dbReference>
<evidence type="ECO:0000259" key="8">
    <source>
        <dbReference type="Pfam" id="PF01316"/>
    </source>
</evidence>
<proteinExistence type="inferred from homology"/>